<proteinExistence type="predicted"/>
<organism evidence="1 2">
    <name type="scientific">Prunus armeniaca</name>
    <name type="common">Apricot</name>
    <name type="synonym">Armeniaca vulgaris</name>
    <dbReference type="NCBI Taxonomy" id="36596"/>
    <lineage>
        <taxon>Eukaryota</taxon>
        <taxon>Viridiplantae</taxon>
        <taxon>Streptophyta</taxon>
        <taxon>Embryophyta</taxon>
        <taxon>Tracheophyta</taxon>
        <taxon>Spermatophyta</taxon>
        <taxon>Magnoliopsida</taxon>
        <taxon>eudicotyledons</taxon>
        <taxon>Gunneridae</taxon>
        <taxon>Pentapetalae</taxon>
        <taxon>rosids</taxon>
        <taxon>fabids</taxon>
        <taxon>Rosales</taxon>
        <taxon>Rosaceae</taxon>
        <taxon>Amygdaloideae</taxon>
        <taxon>Amygdaleae</taxon>
        <taxon>Prunus</taxon>
    </lineage>
</organism>
<evidence type="ECO:0000313" key="1">
    <source>
        <dbReference type="EMBL" id="CAB4278736.1"/>
    </source>
</evidence>
<dbReference type="EMBL" id="CAEKDK010000004">
    <property type="protein sequence ID" value="CAB4278736.1"/>
    <property type="molecule type" value="Genomic_DNA"/>
</dbReference>
<protein>
    <submittedName>
        <fullName evidence="1">Uncharacterized protein</fullName>
    </submittedName>
</protein>
<dbReference type="AlphaFoldDB" id="A0A6J5UQ69"/>
<accession>A0A6J5UQ69</accession>
<gene>
    <name evidence="1" type="ORF">CURHAP_LOCUS30469</name>
</gene>
<name>A0A6J5UQ69_PRUAR</name>
<evidence type="ECO:0000313" key="2">
    <source>
        <dbReference type="Proteomes" id="UP000507222"/>
    </source>
</evidence>
<sequence>MMLEGKDRVPLWQGLYLVVYKDDLKDLLTKDAVTDSFAKILQTERSNDPAVRTKSHMMTTFWWVCLQR</sequence>
<reference evidence="1 2" key="1">
    <citation type="submission" date="2020-05" db="EMBL/GenBank/DDBJ databases">
        <authorList>
            <person name="Campoy J."/>
            <person name="Schneeberger K."/>
            <person name="Spophaly S."/>
        </authorList>
    </citation>
    <scope>NUCLEOTIDE SEQUENCE [LARGE SCALE GENOMIC DNA]</scope>
    <source>
        <strain evidence="1">PruArmRojPasFocal</strain>
    </source>
</reference>
<dbReference type="Proteomes" id="UP000507222">
    <property type="component" value="Unassembled WGS sequence"/>
</dbReference>